<sequence>MKTPKLFLNQLSVLALSFFICVSCSSDDDVAITGGDVPTTVTESDAKQITAFSLLAVDNEGLSADITATIDQDAKTISAELPIGSSAASLTPTLTISDAATVSPGNKTEVDFTQPVSYTVTAEDGSTAVYTVTITVLKSDAKDITSFTMLAADNPGYCCGDVTNFTIDEDTNIITLEMADGSDFTALKPTIVISDKATVNPGNKIANDFSVSGGAKYIVTAEDGSEKEYTINIITRR</sequence>
<feature type="signal peptide" evidence="1">
    <location>
        <begin position="1"/>
        <end position="26"/>
    </location>
</feature>
<evidence type="ECO:0000256" key="1">
    <source>
        <dbReference type="SAM" id="SignalP"/>
    </source>
</evidence>
<name>A0A936ZUY9_9FLAO</name>
<evidence type="ECO:0000313" key="4">
    <source>
        <dbReference type="Proteomes" id="UP000651057"/>
    </source>
</evidence>
<keyword evidence="1" id="KW-0732">Signal</keyword>
<dbReference type="AlphaFoldDB" id="A0A936ZUY9"/>
<dbReference type="Proteomes" id="UP000651057">
    <property type="component" value="Unassembled WGS sequence"/>
</dbReference>
<proteinExistence type="predicted"/>
<evidence type="ECO:0000313" key="3">
    <source>
        <dbReference type="EMBL" id="MBL0682470.1"/>
    </source>
</evidence>
<evidence type="ECO:0000259" key="2">
    <source>
        <dbReference type="Pfam" id="PF16410"/>
    </source>
</evidence>
<keyword evidence="4" id="KW-1185">Reference proteome</keyword>
<dbReference type="Gene3D" id="2.60.40.2340">
    <property type="match status" value="2"/>
</dbReference>
<reference evidence="3" key="1">
    <citation type="submission" date="2021-01" db="EMBL/GenBank/DDBJ databases">
        <authorList>
            <person name="Zhong Y.L."/>
        </authorList>
    </citation>
    <scope>NUCLEOTIDE SEQUENCE</scope>
    <source>
        <strain evidence="3">KCTC 23302</strain>
    </source>
</reference>
<feature type="domain" description="DUF5018" evidence="2">
    <location>
        <begin position="43"/>
        <end position="136"/>
    </location>
</feature>
<dbReference type="EMBL" id="JAERQJ010000001">
    <property type="protein sequence ID" value="MBL0682470.1"/>
    <property type="molecule type" value="Genomic_DNA"/>
</dbReference>
<comment type="caution">
    <text evidence="3">The sequence shown here is derived from an EMBL/GenBank/DDBJ whole genome shotgun (WGS) entry which is preliminary data.</text>
</comment>
<feature type="chain" id="PRO_5036738179" evidence="1">
    <location>
        <begin position="27"/>
        <end position="237"/>
    </location>
</feature>
<dbReference type="InterPro" id="IPR032186">
    <property type="entry name" value="DUF5018"/>
</dbReference>
<organism evidence="3 4">
    <name type="scientific">Aquimarina mytili</name>
    <dbReference type="NCBI Taxonomy" id="874423"/>
    <lineage>
        <taxon>Bacteria</taxon>
        <taxon>Pseudomonadati</taxon>
        <taxon>Bacteroidota</taxon>
        <taxon>Flavobacteriia</taxon>
        <taxon>Flavobacteriales</taxon>
        <taxon>Flavobacteriaceae</taxon>
        <taxon>Aquimarina</taxon>
    </lineage>
</organism>
<protein>
    <submittedName>
        <fullName evidence="3">DUF5018 domain-containing protein</fullName>
    </submittedName>
</protein>
<accession>A0A936ZUY9</accession>
<gene>
    <name evidence="3" type="ORF">JJQ60_02995</name>
</gene>
<dbReference type="RefSeq" id="WP_201916483.1">
    <property type="nucleotide sequence ID" value="NZ_BAABAX010000001.1"/>
</dbReference>
<dbReference type="Pfam" id="PF16410">
    <property type="entry name" value="DUF5018"/>
    <property type="match status" value="1"/>
</dbReference>